<dbReference type="PANTHER" id="PTHR22754:SF32">
    <property type="entry name" value="DISCO-INTERACTING PROTEIN 2"/>
    <property type="match status" value="1"/>
</dbReference>
<keyword evidence="5" id="KW-1185">Reference proteome</keyword>
<feature type="transmembrane region" description="Helical" evidence="1">
    <location>
        <begin position="1258"/>
        <end position="1279"/>
    </location>
</feature>
<feature type="transmembrane region" description="Helical" evidence="1">
    <location>
        <begin position="1499"/>
        <end position="1520"/>
    </location>
</feature>
<feature type="transmembrane region" description="Helical" evidence="1">
    <location>
        <begin position="1470"/>
        <end position="1487"/>
    </location>
</feature>
<accession>A0A9N8HTX6</accession>
<evidence type="ECO:0000256" key="1">
    <source>
        <dbReference type="SAM" id="Phobius"/>
    </source>
</evidence>
<dbReference type="InterPro" id="IPR042099">
    <property type="entry name" value="ANL_N_sf"/>
</dbReference>
<dbReference type="OrthoDB" id="199633at2759"/>
<proteinExistence type="predicted"/>
<reference evidence="4" key="1">
    <citation type="submission" date="2020-06" db="EMBL/GenBank/DDBJ databases">
        <authorList>
            <consortium name="Plant Systems Biology data submission"/>
        </authorList>
    </citation>
    <scope>NUCLEOTIDE SEQUENCE</scope>
    <source>
        <strain evidence="4">D6</strain>
    </source>
</reference>
<dbReference type="SUPFAM" id="SSF56801">
    <property type="entry name" value="Acetyl-CoA synthetase-like"/>
    <property type="match status" value="1"/>
</dbReference>
<keyword evidence="1" id="KW-0812">Transmembrane</keyword>
<organism evidence="4 5">
    <name type="scientific">Seminavis robusta</name>
    <dbReference type="NCBI Taxonomy" id="568900"/>
    <lineage>
        <taxon>Eukaryota</taxon>
        <taxon>Sar</taxon>
        <taxon>Stramenopiles</taxon>
        <taxon>Ochrophyta</taxon>
        <taxon>Bacillariophyta</taxon>
        <taxon>Bacillariophyceae</taxon>
        <taxon>Bacillariophycidae</taxon>
        <taxon>Naviculales</taxon>
        <taxon>Naviculaceae</taxon>
        <taxon>Seminavis</taxon>
    </lineage>
</organism>
<dbReference type="InterPro" id="IPR025110">
    <property type="entry name" value="AMP-bd_C"/>
</dbReference>
<evidence type="ECO:0000313" key="5">
    <source>
        <dbReference type="Proteomes" id="UP001153069"/>
    </source>
</evidence>
<name>A0A9N8HTX6_9STRA</name>
<comment type="caution">
    <text evidence="4">The sequence shown here is derived from an EMBL/GenBank/DDBJ whole genome shotgun (WGS) entry which is preliminary data.</text>
</comment>
<dbReference type="InterPro" id="IPR020845">
    <property type="entry name" value="AMP-binding_CS"/>
</dbReference>
<dbReference type="InterPro" id="IPR000873">
    <property type="entry name" value="AMP-dep_synth/lig_dom"/>
</dbReference>
<evidence type="ECO:0000259" key="3">
    <source>
        <dbReference type="Pfam" id="PF23024"/>
    </source>
</evidence>
<feature type="domain" description="AMP-dependent synthetase/ligase" evidence="2">
    <location>
        <begin position="12"/>
        <end position="389"/>
    </location>
</feature>
<dbReference type="GO" id="GO:0016874">
    <property type="term" value="F:ligase activity"/>
    <property type="evidence" value="ECO:0007669"/>
    <property type="project" value="UniProtKB-KW"/>
</dbReference>
<keyword evidence="1" id="KW-0472">Membrane</keyword>
<dbReference type="Pfam" id="PF00501">
    <property type="entry name" value="AMP-binding"/>
    <property type="match status" value="1"/>
</dbReference>
<dbReference type="SUPFAM" id="SSF47336">
    <property type="entry name" value="ACP-like"/>
    <property type="match status" value="1"/>
</dbReference>
<sequence>MKHFSTILEALNHHATVTPDKVVFTWVDNQCKEQRKMTCKQLEDESSAVAAHLLKLGCKKGERVMVAYPFGLEFLAGMFGAMKIGVIPCSIYPPNPNQLKTEMPKFRGFAEDAGAKYALTSATFATAMTAASILYKTGVKWIGTDKLPIKKRNPNKPKDYVQFVGEPQDICFIQYTSGSTGRPKGVMISHSNLAENILGISAMSGTEVLSSTVAALWVPQYHDMGLVAGFMSSLYAGIHLVMASPLDFVVNPLLWTDMVEKYQADLTCAPNFAYALLLKRLKQANRKANWSCVRRAMFGGEPAQSHVVEAAAKTLSIKPEHVYNIYGLAESVVFLTGGSAYPNSEGLVCCGGVDSPTLKLRIVKDGKEVEEGQVGSIWAQSPRVAAGYYGQPELTTSTFANVLPGYDGSWLDTGDLGKVVDEQLYVTGRVKDVIIINGKNYYPTDVELSIDDVFGDVIRPGRTTAFQHGEESVGITVEGRKDFDKAANEDLAIQIANHVSQAHGLLASEVVVLKLGVTPKTTSGKLKRSEIRQTTIAGDWKASDLLLRFQRQANVSPPKKSSFLEHSFAMSGVTSSEFYLSEGTQREIRRKSMTLPFGSLDIGSEPELEDVDLSQTNALPIKAVKAVHAVECNPSKLDECFSELHLSAVSGIDEAWSAAIKTTATMQAMCSQILKHLEDKHPTICQLAHSLVANPDWILIDDRTGFLSQLVHQIFVLEWVTTFLMDHPESIQEKLKDDAAWEAQGQNVQTVPEELQEMLNLPEKDPLYGKLPFFLWIKNRSVGALLNLVLKSLGSAVEGPINEQVARINKLLCLNMLEAIWVEQKSGHKENSEVGRRLATNPVVTATIQSKKVLMGHSSNTNAMNNLYIDWDMHIVAWAGDRNSSSIFLSKLLLPCIIGDVNEHFFYARLISLHLTTHAMGRKLMSNKFQNEPILSRRALHYFGKLNLSCAEKFGYTTLAPESKHQLALDEDYWLKKFDQWGLASQPAKASTTDPRLHFNAVAGAVGPDDFSTRYANTITSVFGHAVETSKSWAENGLTSLMSAELRNRVEEELHIVIPVNFEQLCATPKDLYEFLVTSEGKRFPTQTIDDHPGFQWNSSRSRLSKYLGILDVWEYLAGHLVLGTKYIWIFYWILGADLAWSAKIESYIREFDLVKVGSNTSIGHPLKCRKFSWSTEDSPRITFWPIVVGNDSQISGMVSPRATIGDGSKVAKLSAVEEGAMVPDGVLAKGNPACNAGSFIHHESSFFEESILDVFKMVWIMFEAYHLFTLAFVVSIVLHQILPSWRYGGILYWILLLPFTSILALCSSLAFKWLLIGKRNPSDEYEGSLYRRATNWACDFHFHAAGFALAPFCGASKVWNLIFFLHGLDIDLESSINGLYVHFQPSKVDFVKIQKSFASAISLDLSKQQGGKIEIINSSVGYNSNLHSGVKIMQSVIPSRSDVSESVYDLNQSNHDVSKPSSSTTLHELLQALLNVTLFASIIPSYEIGLAATTSSSSGIAALGLVTAFVLQWFIWILLTRAVEGILYKLPKNTHISFFGVYINAVWVFRVGNLLEKVLYGTPMFGHYAKLMGAHLIGDLWYFGDELYEYGKLHFKGGVVVDSSHLSGHYFDGNGLTLQDTHVSGILHPGCYASAGSVVSRKENGPWRTFLRNLDSKEDSTNPEFEV</sequence>
<dbReference type="InterPro" id="IPR036736">
    <property type="entry name" value="ACP-like_sf"/>
</dbReference>
<evidence type="ECO:0000313" key="4">
    <source>
        <dbReference type="EMBL" id="CAB9522643.1"/>
    </source>
</evidence>
<feature type="transmembrane region" description="Helical" evidence="1">
    <location>
        <begin position="1291"/>
        <end position="1312"/>
    </location>
</feature>
<dbReference type="Gene3D" id="3.30.300.30">
    <property type="match status" value="1"/>
</dbReference>
<dbReference type="Gene3D" id="1.10.1200.10">
    <property type="entry name" value="ACP-like"/>
    <property type="match status" value="1"/>
</dbReference>
<dbReference type="SUPFAM" id="SSF51161">
    <property type="entry name" value="Trimeric LpxA-like enzymes"/>
    <property type="match status" value="1"/>
</dbReference>
<gene>
    <name evidence="4" type="ORF">SEMRO_1326_G262980.1</name>
</gene>
<feature type="domain" description="AMP-binding enzyme C-terminal" evidence="3">
    <location>
        <begin position="432"/>
        <end position="534"/>
    </location>
</feature>
<dbReference type="InterPro" id="IPR011004">
    <property type="entry name" value="Trimer_LpxA-like_sf"/>
</dbReference>
<dbReference type="PROSITE" id="PS00455">
    <property type="entry name" value="AMP_BINDING"/>
    <property type="match status" value="1"/>
</dbReference>
<dbReference type="Gene3D" id="2.160.10.10">
    <property type="entry name" value="Hexapeptide repeat proteins"/>
    <property type="match status" value="1"/>
</dbReference>
<dbReference type="EMBL" id="CAICTM010001324">
    <property type="protein sequence ID" value="CAB9522643.1"/>
    <property type="molecule type" value="Genomic_DNA"/>
</dbReference>
<keyword evidence="1" id="KW-1133">Transmembrane helix</keyword>
<feature type="transmembrane region" description="Helical" evidence="1">
    <location>
        <begin position="1113"/>
        <end position="1135"/>
    </location>
</feature>
<evidence type="ECO:0000259" key="2">
    <source>
        <dbReference type="Pfam" id="PF00501"/>
    </source>
</evidence>
<dbReference type="Pfam" id="PF23024">
    <property type="entry name" value="AMP-dom_DIP2-like"/>
    <property type="match status" value="1"/>
</dbReference>
<dbReference type="PANTHER" id="PTHR22754">
    <property type="entry name" value="DISCO-INTERACTING PROTEIN 2 DIP2 -RELATED"/>
    <property type="match status" value="1"/>
</dbReference>
<dbReference type="Proteomes" id="UP001153069">
    <property type="component" value="Unassembled WGS sequence"/>
</dbReference>
<dbReference type="InterPro" id="IPR045851">
    <property type="entry name" value="AMP-bd_C_sf"/>
</dbReference>
<dbReference type="Gene3D" id="3.40.50.12780">
    <property type="entry name" value="N-terminal domain of ligase-like"/>
    <property type="match status" value="1"/>
</dbReference>
<protein>
    <submittedName>
        <fullName evidence="4">D-alanine--D-alanyl carrier protein ligase</fullName>
    </submittedName>
</protein>
<keyword evidence="4" id="KW-0436">Ligase</keyword>